<evidence type="ECO:0000259" key="4">
    <source>
        <dbReference type="PROSITE" id="PS50056"/>
    </source>
</evidence>
<dbReference type="SUPFAM" id="SSF52799">
    <property type="entry name" value="(Phosphotyrosine protein) phosphatases II"/>
    <property type="match status" value="1"/>
</dbReference>
<protein>
    <recommendedName>
        <fullName evidence="7">Tyrosine-protein phosphatase 2</fullName>
    </recommendedName>
</protein>
<dbReference type="PROSITE" id="PS50055">
    <property type="entry name" value="TYR_PHOSPHATASE_PTP"/>
    <property type="match status" value="1"/>
</dbReference>
<dbReference type="PRINTS" id="PR00700">
    <property type="entry name" value="PRTYPHPHTASE"/>
</dbReference>
<organism evidence="5 6">
    <name type="scientific">Trematosphaeria pertusa</name>
    <dbReference type="NCBI Taxonomy" id="390896"/>
    <lineage>
        <taxon>Eukaryota</taxon>
        <taxon>Fungi</taxon>
        <taxon>Dikarya</taxon>
        <taxon>Ascomycota</taxon>
        <taxon>Pezizomycotina</taxon>
        <taxon>Dothideomycetes</taxon>
        <taxon>Pleosporomycetidae</taxon>
        <taxon>Pleosporales</taxon>
        <taxon>Massarineae</taxon>
        <taxon>Trematosphaeriaceae</taxon>
        <taxon>Trematosphaeria</taxon>
    </lineage>
</organism>
<evidence type="ECO:0000256" key="1">
    <source>
        <dbReference type="ARBA" id="ARBA00009649"/>
    </source>
</evidence>
<dbReference type="InterPro" id="IPR000242">
    <property type="entry name" value="PTP_cat"/>
</dbReference>
<feature type="compositionally biased region" description="Low complexity" evidence="2">
    <location>
        <begin position="1"/>
        <end position="15"/>
    </location>
</feature>
<feature type="domain" description="Tyrosine specific protein phosphatases" evidence="4">
    <location>
        <begin position="277"/>
        <end position="359"/>
    </location>
</feature>
<dbReference type="RefSeq" id="XP_033677176.1">
    <property type="nucleotide sequence ID" value="XM_033836001.1"/>
</dbReference>
<evidence type="ECO:0000256" key="2">
    <source>
        <dbReference type="SAM" id="MobiDB-lite"/>
    </source>
</evidence>
<keyword evidence="6" id="KW-1185">Reference proteome</keyword>
<accession>A0A6A6HWR4</accession>
<proteinExistence type="inferred from homology"/>
<evidence type="ECO:0008006" key="7">
    <source>
        <dbReference type="Google" id="ProtNLM"/>
    </source>
</evidence>
<evidence type="ECO:0000313" key="6">
    <source>
        <dbReference type="Proteomes" id="UP000800094"/>
    </source>
</evidence>
<dbReference type="OrthoDB" id="10253954at2759"/>
<dbReference type="PROSITE" id="PS50056">
    <property type="entry name" value="TYR_PHOSPHATASE_2"/>
    <property type="match status" value="1"/>
</dbReference>
<comment type="similarity">
    <text evidence="1">Belongs to the protein-tyrosine phosphatase family. Non-receptor class subfamily.</text>
</comment>
<dbReference type="EMBL" id="ML987209">
    <property type="protein sequence ID" value="KAF2242172.1"/>
    <property type="molecule type" value="Genomic_DNA"/>
</dbReference>
<sequence>MSSAPLAVPASPSSSKRSRSRDSARSSSAAASSINTPAASTPFFTPAGSAPSLVIPHNPDAPSAVDASPEDPTPYPAFLRLSRPGRHPQQHADSEQPSQWTKCAGEDVMSRNRYANVDPYQSNRVRLKVPDGHNDYINASPIVLHSTKSKTALRYIATQGPKFDSYHHLWRMVWHETSSPAVIVMLTQTHEAGREKCYPYFPRSPSQPDLRVNAHDEFADGFIHTLKLTSLEDHEEARAQVRELDMTSDDGSETKKVWHLLFGGWPDFLVPEGEDRIALLRLIDMSREKNVDNSANPRIVHCSAGVGRSGTFIALDWLLQELDEGSLDNLGPEEDPVSAVVDELRKQRMMMVQGEAQLAFIYDVVRERWRERWIKLNPEDAERLGVTRNGQEEPSLKRRKSEKSEVSMSEQEEGDEDERAQLEAELMDAEFDFEKGKT</sequence>
<feature type="compositionally biased region" description="Low complexity" evidence="2">
    <location>
        <begin position="25"/>
        <end position="40"/>
    </location>
</feature>
<dbReference type="AlphaFoldDB" id="A0A6A6HWR4"/>
<gene>
    <name evidence="5" type="ORF">BU26DRAFT_610526</name>
</gene>
<feature type="domain" description="Tyrosine-protein phosphatase" evidence="3">
    <location>
        <begin position="109"/>
        <end position="368"/>
    </location>
</feature>
<feature type="region of interest" description="Disordered" evidence="2">
    <location>
        <begin position="1"/>
        <end position="100"/>
    </location>
</feature>
<dbReference type="GO" id="GO:0004725">
    <property type="term" value="F:protein tyrosine phosphatase activity"/>
    <property type="evidence" value="ECO:0007669"/>
    <property type="project" value="InterPro"/>
</dbReference>
<name>A0A6A6HWR4_9PLEO</name>
<dbReference type="InterPro" id="IPR050348">
    <property type="entry name" value="Protein-Tyr_Phosphatase"/>
</dbReference>
<dbReference type="PANTHER" id="PTHR19134">
    <property type="entry name" value="RECEPTOR-TYPE TYROSINE-PROTEIN PHOSPHATASE"/>
    <property type="match status" value="1"/>
</dbReference>
<dbReference type="Pfam" id="PF00102">
    <property type="entry name" value="Y_phosphatase"/>
    <property type="match status" value="1"/>
</dbReference>
<dbReference type="InterPro" id="IPR003595">
    <property type="entry name" value="Tyr_Pase_cat"/>
</dbReference>
<evidence type="ECO:0000259" key="3">
    <source>
        <dbReference type="PROSITE" id="PS50055"/>
    </source>
</evidence>
<dbReference type="PROSITE" id="PS00383">
    <property type="entry name" value="TYR_PHOSPHATASE_1"/>
    <property type="match status" value="1"/>
</dbReference>
<dbReference type="SMART" id="SM00404">
    <property type="entry name" value="PTPc_motif"/>
    <property type="match status" value="1"/>
</dbReference>
<dbReference type="PANTHER" id="PTHR19134:SF449">
    <property type="entry name" value="TYROSINE-PROTEIN PHOSPHATASE 1"/>
    <property type="match status" value="1"/>
</dbReference>
<dbReference type="InterPro" id="IPR029021">
    <property type="entry name" value="Prot-tyrosine_phosphatase-like"/>
</dbReference>
<dbReference type="InterPro" id="IPR000387">
    <property type="entry name" value="Tyr_Pase_dom"/>
</dbReference>
<reference evidence="5" key="1">
    <citation type="journal article" date="2020" name="Stud. Mycol.">
        <title>101 Dothideomycetes genomes: a test case for predicting lifestyles and emergence of pathogens.</title>
        <authorList>
            <person name="Haridas S."/>
            <person name="Albert R."/>
            <person name="Binder M."/>
            <person name="Bloem J."/>
            <person name="Labutti K."/>
            <person name="Salamov A."/>
            <person name="Andreopoulos B."/>
            <person name="Baker S."/>
            <person name="Barry K."/>
            <person name="Bills G."/>
            <person name="Bluhm B."/>
            <person name="Cannon C."/>
            <person name="Castanera R."/>
            <person name="Culley D."/>
            <person name="Daum C."/>
            <person name="Ezra D."/>
            <person name="Gonzalez J."/>
            <person name="Henrissat B."/>
            <person name="Kuo A."/>
            <person name="Liang C."/>
            <person name="Lipzen A."/>
            <person name="Lutzoni F."/>
            <person name="Magnuson J."/>
            <person name="Mondo S."/>
            <person name="Nolan M."/>
            <person name="Ohm R."/>
            <person name="Pangilinan J."/>
            <person name="Park H.-J."/>
            <person name="Ramirez L."/>
            <person name="Alfaro M."/>
            <person name="Sun H."/>
            <person name="Tritt A."/>
            <person name="Yoshinaga Y."/>
            <person name="Zwiers L.-H."/>
            <person name="Turgeon B."/>
            <person name="Goodwin S."/>
            <person name="Spatafora J."/>
            <person name="Crous P."/>
            <person name="Grigoriev I."/>
        </authorList>
    </citation>
    <scope>NUCLEOTIDE SEQUENCE</scope>
    <source>
        <strain evidence="5">CBS 122368</strain>
    </source>
</reference>
<feature type="region of interest" description="Disordered" evidence="2">
    <location>
        <begin position="385"/>
        <end position="438"/>
    </location>
</feature>
<dbReference type="GeneID" id="54589331"/>
<dbReference type="SMART" id="SM00194">
    <property type="entry name" value="PTPc"/>
    <property type="match status" value="1"/>
</dbReference>
<dbReference type="CDD" id="cd18533">
    <property type="entry name" value="PTP_fungal"/>
    <property type="match status" value="1"/>
</dbReference>
<dbReference type="Gene3D" id="3.90.190.10">
    <property type="entry name" value="Protein tyrosine phosphatase superfamily"/>
    <property type="match status" value="1"/>
</dbReference>
<feature type="compositionally biased region" description="Basic and acidic residues" evidence="2">
    <location>
        <begin position="385"/>
        <end position="396"/>
    </location>
</feature>
<dbReference type="Proteomes" id="UP000800094">
    <property type="component" value="Unassembled WGS sequence"/>
</dbReference>
<evidence type="ECO:0000313" key="5">
    <source>
        <dbReference type="EMBL" id="KAF2242172.1"/>
    </source>
</evidence>
<dbReference type="InterPro" id="IPR016130">
    <property type="entry name" value="Tyr_Pase_AS"/>
</dbReference>